<dbReference type="CDD" id="cd06223">
    <property type="entry name" value="PRTases_typeI"/>
    <property type="match status" value="1"/>
</dbReference>
<evidence type="ECO:0000313" key="9">
    <source>
        <dbReference type="Proteomes" id="UP001168167"/>
    </source>
</evidence>
<feature type="binding site" evidence="6">
    <location>
        <position position="104"/>
    </location>
    <ligand>
        <name>5-phospho-alpha-D-ribose 1-diphosphate</name>
        <dbReference type="ChEBI" id="CHEBI:58017"/>
        <note>ligand shared between dimeric partners</note>
    </ligand>
</feature>
<keyword evidence="3 6" id="KW-0328">Glycosyltransferase</keyword>
<dbReference type="PANTHER" id="PTHR19278">
    <property type="entry name" value="OROTATE PHOSPHORIBOSYLTRANSFERASE"/>
    <property type="match status" value="1"/>
</dbReference>
<keyword evidence="9" id="KW-1185">Reference proteome</keyword>
<comment type="caution">
    <text evidence="8">The sequence shown here is derived from an EMBL/GenBank/DDBJ whole genome shotgun (WGS) entry which is preliminary data.</text>
</comment>
<organism evidence="8 9">
    <name type="scientific">Candidatus Doriopsillibacter californiensis</name>
    <dbReference type="NCBI Taxonomy" id="2970740"/>
    <lineage>
        <taxon>Bacteria</taxon>
        <taxon>Pseudomonadati</taxon>
        <taxon>Pseudomonadota</taxon>
        <taxon>Gammaproteobacteria</taxon>
        <taxon>Candidatus Tethybacterales</taxon>
        <taxon>Candidatus Persebacteraceae</taxon>
        <taxon>Candidatus Doriopsillibacter</taxon>
    </lineage>
</organism>
<feature type="binding site" evidence="6">
    <location>
        <position position="98"/>
    </location>
    <ligand>
        <name>5-phospho-alpha-D-ribose 1-diphosphate</name>
        <dbReference type="ChEBI" id="CHEBI:58017"/>
        <note>ligand shared between dimeric partners</note>
    </ligand>
</feature>
<feature type="binding site" evidence="6">
    <location>
        <position position="102"/>
    </location>
    <ligand>
        <name>5-phospho-alpha-D-ribose 1-diphosphate</name>
        <dbReference type="ChEBI" id="CHEBI:58017"/>
        <note>ligand shared between dimeric partners</note>
    </ligand>
</feature>
<gene>
    <name evidence="6 8" type="primary">pyrE</name>
    <name evidence="8" type="ORF">NQX30_00015</name>
</gene>
<reference evidence="8" key="2">
    <citation type="journal article" date="2023" name="Microbiome">
        <title>Synthase-selected sorting approach identifies a beta-lactone synthase in a nudibranch symbiotic bacterium.</title>
        <authorList>
            <person name="Dzunkova M."/>
            <person name="La Clair J.J."/>
            <person name="Tyml T."/>
            <person name="Doud D."/>
            <person name="Schulz F."/>
            <person name="Piquer-Esteban S."/>
            <person name="Porcel Sanchis D."/>
            <person name="Osborn A."/>
            <person name="Robinson D."/>
            <person name="Louie K.B."/>
            <person name="Bowen B.P."/>
            <person name="Bowers R.M."/>
            <person name="Lee J."/>
            <person name="Arnau V."/>
            <person name="Diaz-Villanueva W."/>
            <person name="Stepanauskas R."/>
            <person name="Gosliner T."/>
            <person name="Date S.V."/>
            <person name="Northen T.R."/>
            <person name="Cheng J.F."/>
            <person name="Burkart M.D."/>
            <person name="Woyke T."/>
        </authorList>
    </citation>
    <scope>NUCLEOTIDE SEQUENCE</scope>
    <source>
        <strain evidence="8">Df01</strain>
    </source>
</reference>
<feature type="binding site" evidence="6">
    <location>
        <position position="128"/>
    </location>
    <ligand>
        <name>orotate</name>
        <dbReference type="ChEBI" id="CHEBI:30839"/>
    </ligand>
</feature>
<dbReference type="EC" id="2.4.2.10" evidence="2 6"/>
<reference evidence="8" key="1">
    <citation type="submission" date="2022-08" db="EMBL/GenBank/DDBJ databases">
        <authorList>
            <person name="Dzunkova M."/>
            <person name="La Clair J."/>
            <person name="Tyml T."/>
            <person name="Doud D."/>
            <person name="Schulz F."/>
            <person name="Piquer S."/>
            <person name="Porcel Sanchis D."/>
            <person name="Osborn A."/>
            <person name="Robinson D."/>
            <person name="Louie K.B."/>
            <person name="Bowen B.P."/>
            <person name="Bowers R."/>
            <person name="Lee J."/>
            <person name="Arnau Llombart V."/>
            <person name="Diaz Villanueva W."/>
            <person name="Gosliner T."/>
            <person name="Northen T."/>
            <person name="Cheng J.-F."/>
            <person name="Burkart M.D."/>
            <person name="Woyke T."/>
        </authorList>
    </citation>
    <scope>NUCLEOTIDE SEQUENCE</scope>
    <source>
        <strain evidence="8">Df01</strain>
    </source>
</reference>
<dbReference type="Pfam" id="PF00156">
    <property type="entry name" value="Pribosyltran"/>
    <property type="match status" value="1"/>
</dbReference>
<keyword evidence="5 6" id="KW-0665">Pyrimidine biosynthesis</keyword>
<protein>
    <recommendedName>
        <fullName evidence="2 6">Orotate phosphoribosyltransferase</fullName>
        <shortName evidence="6">OPRT</shortName>
        <shortName evidence="6">OPRTase</shortName>
        <ecNumber evidence="2 6">2.4.2.10</ecNumber>
    </recommendedName>
</protein>
<comment type="caution">
    <text evidence="6">Lacks conserved residue(s) required for the propagation of feature annotation.</text>
</comment>
<accession>A0ABT7QK18</accession>
<keyword evidence="4 6" id="KW-0808">Transferase</keyword>
<dbReference type="InterPro" id="IPR004467">
    <property type="entry name" value="Or_phspho_trans_dom"/>
</dbReference>
<feature type="domain" description="Phosphoribosyltransferase" evidence="7">
    <location>
        <begin position="84"/>
        <end position="168"/>
    </location>
</feature>
<evidence type="ECO:0000256" key="2">
    <source>
        <dbReference type="ARBA" id="ARBA00011971"/>
    </source>
</evidence>
<proteinExistence type="inferred from homology"/>
<evidence type="ECO:0000313" key="8">
    <source>
        <dbReference type="EMBL" id="MDM5146775.1"/>
    </source>
</evidence>
<evidence type="ECO:0000256" key="6">
    <source>
        <dbReference type="HAMAP-Rule" id="MF_01208"/>
    </source>
</evidence>
<evidence type="ECO:0000256" key="4">
    <source>
        <dbReference type="ARBA" id="ARBA00022679"/>
    </source>
</evidence>
<comment type="pathway">
    <text evidence="1 6">Pyrimidine metabolism; UMP biosynthesis via de novo pathway; UMP from orotate: step 1/2.</text>
</comment>
<evidence type="ECO:0000256" key="3">
    <source>
        <dbReference type="ARBA" id="ARBA00022676"/>
    </source>
</evidence>
<evidence type="ECO:0000259" key="7">
    <source>
        <dbReference type="Pfam" id="PF00156"/>
    </source>
</evidence>
<comment type="cofactor">
    <cofactor evidence="6">
        <name>Mg(2+)</name>
        <dbReference type="ChEBI" id="CHEBI:18420"/>
    </cofactor>
</comment>
<comment type="subunit">
    <text evidence="6">Homodimer.</text>
</comment>
<dbReference type="SUPFAM" id="SSF53271">
    <property type="entry name" value="PRTase-like"/>
    <property type="match status" value="1"/>
</dbReference>
<feature type="binding site" description="in other chain" evidence="6">
    <location>
        <begin position="124"/>
        <end position="132"/>
    </location>
    <ligand>
        <name>5-phospho-alpha-D-ribose 1-diphosphate</name>
        <dbReference type="ChEBI" id="CHEBI:58017"/>
        <note>ligand shared between dimeric partners</note>
    </ligand>
</feature>
<dbReference type="InterPro" id="IPR000836">
    <property type="entry name" value="PRTase_dom"/>
</dbReference>
<dbReference type="EMBL" id="JANQAO010000001">
    <property type="protein sequence ID" value="MDM5146775.1"/>
    <property type="molecule type" value="Genomic_DNA"/>
</dbReference>
<dbReference type="NCBIfam" id="TIGR00336">
    <property type="entry name" value="pyrE"/>
    <property type="match status" value="1"/>
</dbReference>
<dbReference type="InterPro" id="IPR029057">
    <property type="entry name" value="PRTase-like"/>
</dbReference>
<dbReference type="Gene3D" id="3.40.50.2020">
    <property type="match status" value="1"/>
</dbReference>
<sequence length="186" mass="19865">MKHKKMRQFLADHCLLAGEIQLSGGGTANFYFDCKRATLNGEFLTPLADWLLDEVAPALSPSPTLIGGPTLGADFIAAAAIMRATQRNLPLCRASIVRKEAKKHGTKSLIENEQPSGQQVLVVEDVITTGGSIAYACDELLAAGHKIAGIAAIIDREAGGKQKLETQYNAPVMALFTKSDFPELNG</sequence>
<dbReference type="InterPro" id="IPR023031">
    <property type="entry name" value="OPRT"/>
</dbReference>
<evidence type="ECO:0000256" key="5">
    <source>
        <dbReference type="ARBA" id="ARBA00022975"/>
    </source>
</evidence>
<comment type="similarity">
    <text evidence="6">Belongs to the purine/pyrimidine phosphoribosyltransferase family. PyrE subfamily.</text>
</comment>
<comment type="function">
    <text evidence="6">Catalyzes the transfer of a ribosyl phosphate group from 5-phosphoribose 1-diphosphate to orotate, leading to the formation of orotidine monophosphate (OMP).</text>
</comment>
<feature type="binding site" description="in other chain" evidence="6">
    <location>
        <position position="99"/>
    </location>
    <ligand>
        <name>5-phospho-alpha-D-ribose 1-diphosphate</name>
        <dbReference type="ChEBI" id="CHEBI:58017"/>
        <note>ligand shared between dimeric partners</note>
    </ligand>
</feature>
<dbReference type="PANTHER" id="PTHR19278:SF9">
    <property type="entry name" value="URIDINE 5'-MONOPHOSPHATE SYNTHASE"/>
    <property type="match status" value="1"/>
</dbReference>
<dbReference type="Proteomes" id="UP001168167">
    <property type="component" value="Unassembled WGS sequence"/>
</dbReference>
<evidence type="ECO:0000256" key="1">
    <source>
        <dbReference type="ARBA" id="ARBA00004889"/>
    </source>
</evidence>
<dbReference type="GO" id="GO:0004588">
    <property type="term" value="F:orotate phosphoribosyltransferase activity"/>
    <property type="evidence" value="ECO:0007669"/>
    <property type="project" value="UniProtKB-EC"/>
</dbReference>
<feature type="binding site" evidence="6">
    <location>
        <position position="156"/>
    </location>
    <ligand>
        <name>orotate</name>
        <dbReference type="ChEBI" id="CHEBI:30839"/>
    </ligand>
</feature>
<name>A0ABT7QK18_9GAMM</name>
<comment type="catalytic activity">
    <reaction evidence="6">
        <text>orotidine 5'-phosphate + diphosphate = orotate + 5-phospho-alpha-D-ribose 1-diphosphate</text>
        <dbReference type="Rhea" id="RHEA:10380"/>
        <dbReference type="ChEBI" id="CHEBI:30839"/>
        <dbReference type="ChEBI" id="CHEBI:33019"/>
        <dbReference type="ChEBI" id="CHEBI:57538"/>
        <dbReference type="ChEBI" id="CHEBI:58017"/>
        <dbReference type="EC" id="2.4.2.10"/>
    </reaction>
</comment>
<dbReference type="HAMAP" id="MF_01208">
    <property type="entry name" value="PyrE"/>
    <property type="match status" value="1"/>
</dbReference>
<keyword evidence="6" id="KW-0460">Magnesium</keyword>